<keyword evidence="5 8" id="KW-0812">Transmembrane</keyword>
<dbReference type="PANTHER" id="PTHR34702">
    <property type="entry name" value="NA(+)/H(+) ANTIPORTER SUBUNIT F1"/>
    <property type="match status" value="1"/>
</dbReference>
<evidence type="ECO:0000256" key="8">
    <source>
        <dbReference type="SAM" id="Phobius"/>
    </source>
</evidence>
<proteinExistence type="inferred from homology"/>
<dbReference type="Pfam" id="PF04066">
    <property type="entry name" value="MrpF_PhaF"/>
    <property type="match status" value="1"/>
</dbReference>
<keyword evidence="7 8" id="KW-0472">Membrane</keyword>
<accession>A0ABS5PRJ1</accession>
<keyword evidence="3" id="KW-0813">Transport</keyword>
<protein>
    <recommendedName>
        <fullName evidence="11">Multicomponent Na+:H+ antiporter subunit F</fullName>
    </recommendedName>
</protein>
<comment type="similarity">
    <text evidence="2">Belongs to the CPA3 antiporters (TC 2.A.63) subunit F family.</text>
</comment>
<name>A0ABS5PRJ1_9FIRM</name>
<evidence type="ECO:0000256" key="1">
    <source>
        <dbReference type="ARBA" id="ARBA00004651"/>
    </source>
</evidence>
<keyword evidence="6 8" id="KW-1133">Transmembrane helix</keyword>
<evidence type="ECO:0000256" key="2">
    <source>
        <dbReference type="ARBA" id="ARBA00009212"/>
    </source>
</evidence>
<evidence type="ECO:0000256" key="5">
    <source>
        <dbReference type="ARBA" id="ARBA00022692"/>
    </source>
</evidence>
<organism evidence="9 10">
    <name type="scientific">Fusibacter paucivorans</name>
    <dbReference type="NCBI Taxonomy" id="76009"/>
    <lineage>
        <taxon>Bacteria</taxon>
        <taxon>Bacillati</taxon>
        <taxon>Bacillota</taxon>
        <taxon>Clostridia</taxon>
        <taxon>Eubacteriales</taxon>
        <taxon>Eubacteriales Family XII. Incertae Sedis</taxon>
        <taxon>Fusibacter</taxon>
    </lineage>
</organism>
<reference evidence="9 10" key="1">
    <citation type="submission" date="2021-05" db="EMBL/GenBank/DDBJ databases">
        <title>Fusibacter ferrireducens sp. nov., an anaerobic, sulfur- and Fe-reducing bacterium isolated from the mangrove sediment.</title>
        <authorList>
            <person name="Qiu D."/>
        </authorList>
    </citation>
    <scope>NUCLEOTIDE SEQUENCE [LARGE SCALE GENOMIC DNA]</scope>
    <source>
        <strain evidence="9 10">DSM 12116</strain>
    </source>
</reference>
<feature type="transmembrane region" description="Helical" evidence="8">
    <location>
        <begin position="58"/>
        <end position="78"/>
    </location>
</feature>
<evidence type="ECO:0000256" key="6">
    <source>
        <dbReference type="ARBA" id="ARBA00022989"/>
    </source>
</evidence>
<feature type="transmembrane region" description="Helical" evidence="8">
    <location>
        <begin position="6"/>
        <end position="24"/>
    </location>
</feature>
<comment type="subcellular location">
    <subcellularLocation>
        <location evidence="1">Cell membrane</location>
        <topology evidence="1">Multi-pass membrane protein</topology>
    </subcellularLocation>
</comment>
<dbReference type="PANTHER" id="PTHR34702:SF1">
    <property type="entry name" value="NA(+)_H(+) ANTIPORTER SUBUNIT F"/>
    <property type="match status" value="1"/>
</dbReference>
<evidence type="ECO:0000256" key="3">
    <source>
        <dbReference type="ARBA" id="ARBA00022448"/>
    </source>
</evidence>
<dbReference type="RefSeq" id="WP_213237634.1">
    <property type="nucleotide sequence ID" value="NZ_JAHBCL010000025.1"/>
</dbReference>
<comment type="caution">
    <text evidence="9">The sequence shown here is derived from an EMBL/GenBank/DDBJ whole genome shotgun (WGS) entry which is preliminary data.</text>
</comment>
<evidence type="ECO:0000256" key="4">
    <source>
        <dbReference type="ARBA" id="ARBA00022475"/>
    </source>
</evidence>
<keyword evidence="10" id="KW-1185">Reference proteome</keyword>
<evidence type="ECO:0000256" key="7">
    <source>
        <dbReference type="ARBA" id="ARBA00023136"/>
    </source>
</evidence>
<evidence type="ECO:0008006" key="11">
    <source>
        <dbReference type="Google" id="ProtNLM"/>
    </source>
</evidence>
<keyword evidence="4" id="KW-1003">Cell membrane</keyword>
<evidence type="ECO:0000313" key="10">
    <source>
        <dbReference type="Proteomes" id="UP000746471"/>
    </source>
</evidence>
<dbReference type="Proteomes" id="UP000746471">
    <property type="component" value="Unassembled WGS sequence"/>
</dbReference>
<gene>
    <name evidence="9" type="ORF">KHM83_13905</name>
</gene>
<dbReference type="EMBL" id="JAHBCL010000025">
    <property type="protein sequence ID" value="MBS7527774.1"/>
    <property type="molecule type" value="Genomic_DNA"/>
</dbReference>
<dbReference type="InterPro" id="IPR007208">
    <property type="entry name" value="MrpF/PhaF-like"/>
</dbReference>
<evidence type="ECO:0000313" key="9">
    <source>
        <dbReference type="EMBL" id="MBS7527774.1"/>
    </source>
</evidence>
<sequence>MDRFYMVAIIFLAVTISLCMVRVIKGPTRGDRIIGINIIGTKTMVIIALISFLMKEVYFIDVVLVYALISFIGSFAVARELDDDGEAFPDGLFDDDFSADGKMEAVAIVEEASND</sequence>
<feature type="transmembrane region" description="Helical" evidence="8">
    <location>
        <begin position="33"/>
        <end position="52"/>
    </location>
</feature>